<reference evidence="3 4" key="1">
    <citation type="submission" date="2021-08" db="EMBL/GenBank/DDBJ databases">
        <title>Streptomyces sp. PTM05 isolated from lichen.</title>
        <authorList>
            <person name="Somphong A."/>
            <person name="Phongsopitanun W."/>
            <person name="Tanasupawat S."/>
        </authorList>
    </citation>
    <scope>NUCLEOTIDE SEQUENCE [LARGE SCALE GENOMIC DNA]</scope>
    <source>
        <strain evidence="3 4">Ptm05</strain>
    </source>
</reference>
<dbReference type="Proteomes" id="UP001198565">
    <property type="component" value="Unassembled WGS sequence"/>
</dbReference>
<proteinExistence type="predicted"/>
<evidence type="ECO:0000313" key="4">
    <source>
        <dbReference type="Proteomes" id="UP001198565"/>
    </source>
</evidence>
<dbReference type="RefSeq" id="WP_222978418.1">
    <property type="nucleotide sequence ID" value="NZ_JAINVZ010000009.1"/>
</dbReference>
<name>A0ABS7QT12_9ACTN</name>
<keyword evidence="4" id="KW-1185">Reference proteome</keyword>
<sequence length="211" mass="22374">MSDERDPWSDERNAGADEQTARSDVQNDPTNRADSMATANDGTDRVDGVDGIAAADDRGTAAHDAEAALRAVDRARATSNLFTPWPRWCGPVAGACEVVGVALFFGSWSHRMFDAVPSTLLGLALLAVFPALCVLRARRARVATLPPGTKRQRMATEFASILPLPAAALVYLAGGWDAAVLTGAILSGAGLWWRCARHNHLAAEARARLAA</sequence>
<keyword evidence="2" id="KW-0472">Membrane</keyword>
<feature type="region of interest" description="Disordered" evidence="1">
    <location>
        <begin position="1"/>
        <end position="50"/>
    </location>
</feature>
<gene>
    <name evidence="3" type="ORF">K7472_15855</name>
</gene>
<organism evidence="3 4">
    <name type="scientific">Streptantibioticus parmotrematis</name>
    <dbReference type="NCBI Taxonomy" id="2873249"/>
    <lineage>
        <taxon>Bacteria</taxon>
        <taxon>Bacillati</taxon>
        <taxon>Actinomycetota</taxon>
        <taxon>Actinomycetes</taxon>
        <taxon>Kitasatosporales</taxon>
        <taxon>Streptomycetaceae</taxon>
        <taxon>Streptantibioticus</taxon>
    </lineage>
</organism>
<keyword evidence="2" id="KW-0812">Transmembrane</keyword>
<accession>A0ABS7QT12</accession>
<feature type="compositionally biased region" description="Polar residues" evidence="1">
    <location>
        <begin position="22"/>
        <end position="41"/>
    </location>
</feature>
<protein>
    <submittedName>
        <fullName evidence="3">Uncharacterized protein</fullName>
    </submittedName>
</protein>
<feature type="transmembrane region" description="Helical" evidence="2">
    <location>
        <begin position="155"/>
        <end position="172"/>
    </location>
</feature>
<evidence type="ECO:0000256" key="1">
    <source>
        <dbReference type="SAM" id="MobiDB-lite"/>
    </source>
</evidence>
<feature type="compositionally biased region" description="Basic and acidic residues" evidence="1">
    <location>
        <begin position="1"/>
        <end position="21"/>
    </location>
</feature>
<comment type="caution">
    <text evidence="3">The sequence shown here is derived from an EMBL/GenBank/DDBJ whole genome shotgun (WGS) entry which is preliminary data.</text>
</comment>
<evidence type="ECO:0000256" key="2">
    <source>
        <dbReference type="SAM" id="Phobius"/>
    </source>
</evidence>
<dbReference type="EMBL" id="JAINVZ010000009">
    <property type="protein sequence ID" value="MBY8886329.1"/>
    <property type="molecule type" value="Genomic_DNA"/>
</dbReference>
<evidence type="ECO:0000313" key="3">
    <source>
        <dbReference type="EMBL" id="MBY8886329.1"/>
    </source>
</evidence>
<feature type="transmembrane region" description="Helical" evidence="2">
    <location>
        <begin position="115"/>
        <end position="135"/>
    </location>
</feature>
<keyword evidence="2" id="KW-1133">Transmembrane helix</keyword>